<keyword evidence="5" id="KW-0133">Cell shape</keyword>
<evidence type="ECO:0000256" key="7">
    <source>
        <dbReference type="ARBA" id="ARBA00023136"/>
    </source>
</evidence>
<keyword evidence="6 8" id="KW-1133">Transmembrane helix</keyword>
<evidence type="ECO:0000256" key="3">
    <source>
        <dbReference type="ARBA" id="ARBA00022475"/>
    </source>
</evidence>
<dbReference type="OrthoDB" id="1653857at2"/>
<reference evidence="9 10" key="1">
    <citation type="submission" date="2014-08" db="EMBL/GenBank/DDBJ databases">
        <title>Complete genome of a marine bacteria Jeotgalibacillus malaysiensis.</title>
        <authorList>
            <person name="Yaakop A.S."/>
            <person name="Chan K.-G."/>
            <person name="Goh K.M."/>
        </authorList>
    </citation>
    <scope>NUCLEOTIDE SEQUENCE [LARGE SCALE GENOMIC DNA]</scope>
    <source>
        <strain evidence="9 10">D5</strain>
    </source>
</reference>
<keyword evidence="10" id="KW-1185">Reference proteome</keyword>
<sequence length="172" mass="20153">MNRFLLPLLGIVIFYSESIFATFSPVEVAGDDRLLVPRFLVVFLLFLSFYYNKNSSYLYAFVLGFLYDVFFTGIMGIYMFLFPLLIYISALIFRMIFQNIAISGLITLLMIALLEWLVYQFNLLIGITDMNVQTFLNQRLYSTLIFNAIFILIAAYPLKTWMSAMRFRHLED</sequence>
<feature type="transmembrane region" description="Helical" evidence="8">
    <location>
        <begin position="6"/>
        <end position="23"/>
    </location>
</feature>
<evidence type="ECO:0000256" key="5">
    <source>
        <dbReference type="ARBA" id="ARBA00022960"/>
    </source>
</evidence>
<evidence type="ECO:0000256" key="6">
    <source>
        <dbReference type="ARBA" id="ARBA00022989"/>
    </source>
</evidence>
<gene>
    <name evidence="9" type="ORF">JMA_23390</name>
</gene>
<feature type="transmembrane region" description="Helical" evidence="8">
    <location>
        <begin position="35"/>
        <end position="51"/>
    </location>
</feature>
<feature type="transmembrane region" description="Helical" evidence="8">
    <location>
        <begin position="100"/>
        <end position="119"/>
    </location>
</feature>
<proteinExistence type="inferred from homology"/>
<keyword evidence="4 8" id="KW-0812">Transmembrane</keyword>
<organism evidence="9 10">
    <name type="scientific">Jeotgalibacillus malaysiensis</name>
    <dbReference type="NCBI Taxonomy" id="1508404"/>
    <lineage>
        <taxon>Bacteria</taxon>
        <taxon>Bacillati</taxon>
        <taxon>Bacillota</taxon>
        <taxon>Bacilli</taxon>
        <taxon>Bacillales</taxon>
        <taxon>Caryophanaceae</taxon>
        <taxon>Jeotgalibacillus</taxon>
    </lineage>
</organism>
<dbReference type="EMBL" id="CP009416">
    <property type="protein sequence ID" value="AJD91656.1"/>
    <property type="molecule type" value="Genomic_DNA"/>
</dbReference>
<accession>A0A0B5AND5</accession>
<dbReference type="HOGENOM" id="CLU_121959_1_1_9"/>
<dbReference type="STRING" id="1508404.JMA_23390"/>
<comment type="subcellular location">
    <subcellularLocation>
        <location evidence="1">Cell membrane</location>
        <topology evidence="1">Multi-pass membrane protein</topology>
    </subcellularLocation>
</comment>
<evidence type="ECO:0000256" key="4">
    <source>
        <dbReference type="ARBA" id="ARBA00022692"/>
    </source>
</evidence>
<dbReference type="KEGG" id="jeo:JMA_23390"/>
<evidence type="ECO:0000313" key="10">
    <source>
        <dbReference type="Proteomes" id="UP000031449"/>
    </source>
</evidence>
<keyword evidence="3" id="KW-1003">Cell membrane</keyword>
<evidence type="ECO:0000256" key="1">
    <source>
        <dbReference type="ARBA" id="ARBA00004651"/>
    </source>
</evidence>
<dbReference type="BioCyc" id="JESP1508404:G14D9-11594-MONOMER"/>
<dbReference type="Pfam" id="PF04093">
    <property type="entry name" value="MreD"/>
    <property type="match status" value="1"/>
</dbReference>
<feature type="transmembrane region" description="Helical" evidence="8">
    <location>
        <begin position="139"/>
        <end position="158"/>
    </location>
</feature>
<dbReference type="InterPro" id="IPR007227">
    <property type="entry name" value="Cell_shape_determining_MreD"/>
</dbReference>
<name>A0A0B5AND5_9BACL</name>
<evidence type="ECO:0000256" key="2">
    <source>
        <dbReference type="ARBA" id="ARBA00007776"/>
    </source>
</evidence>
<dbReference type="NCBIfam" id="TIGR03426">
    <property type="entry name" value="shape_MreD"/>
    <property type="match status" value="1"/>
</dbReference>
<dbReference type="GO" id="GO:0005886">
    <property type="term" value="C:plasma membrane"/>
    <property type="evidence" value="ECO:0007669"/>
    <property type="project" value="UniProtKB-SubCell"/>
</dbReference>
<dbReference type="Proteomes" id="UP000031449">
    <property type="component" value="Chromosome"/>
</dbReference>
<dbReference type="AlphaFoldDB" id="A0A0B5AND5"/>
<evidence type="ECO:0000313" key="9">
    <source>
        <dbReference type="EMBL" id="AJD91656.1"/>
    </source>
</evidence>
<protein>
    <submittedName>
        <fullName evidence="9">Uncharacterized protein</fullName>
    </submittedName>
</protein>
<dbReference type="GO" id="GO:0008360">
    <property type="term" value="P:regulation of cell shape"/>
    <property type="evidence" value="ECO:0007669"/>
    <property type="project" value="UniProtKB-KW"/>
</dbReference>
<keyword evidence="7 8" id="KW-0472">Membrane</keyword>
<comment type="similarity">
    <text evidence="2">Belongs to the MreD family.</text>
</comment>
<evidence type="ECO:0000256" key="8">
    <source>
        <dbReference type="SAM" id="Phobius"/>
    </source>
</evidence>
<feature type="transmembrane region" description="Helical" evidence="8">
    <location>
        <begin position="57"/>
        <end position="88"/>
    </location>
</feature>